<comment type="caution">
    <text evidence="1">The sequence shown here is derived from an EMBL/GenBank/DDBJ whole genome shotgun (WGS) entry which is preliminary data.</text>
</comment>
<sequence length="203" mass="23354">MARALVKKASKLSKTNNSSIKALNCIAYTNTVKAEISFEVTGHFDIIIAITNITTPVHVETLAQMLYRIHDSIKSYHKWDNNAISYKIDKFPAVIIFIEVEHQKCLSARYFIKKLFEALVIKETDFNTVATSQNLDLEEAKILKFDQKHSIADIMKHGYDEENTMEGLKAKDTIQWEMACYKVEENLKKSVIEDLHKSYLANY</sequence>
<accession>A0A397T2L8</accession>
<protein>
    <submittedName>
        <fullName evidence="1">Uncharacterized protein</fullName>
    </submittedName>
</protein>
<keyword evidence="2" id="KW-1185">Reference proteome</keyword>
<evidence type="ECO:0000313" key="2">
    <source>
        <dbReference type="Proteomes" id="UP000265703"/>
    </source>
</evidence>
<dbReference type="EMBL" id="QKYT01000225">
    <property type="protein sequence ID" value="RIA89294.1"/>
    <property type="molecule type" value="Genomic_DNA"/>
</dbReference>
<dbReference type="AlphaFoldDB" id="A0A397T2L8"/>
<organism evidence="1 2">
    <name type="scientific">Glomus cerebriforme</name>
    <dbReference type="NCBI Taxonomy" id="658196"/>
    <lineage>
        <taxon>Eukaryota</taxon>
        <taxon>Fungi</taxon>
        <taxon>Fungi incertae sedis</taxon>
        <taxon>Mucoromycota</taxon>
        <taxon>Glomeromycotina</taxon>
        <taxon>Glomeromycetes</taxon>
        <taxon>Glomerales</taxon>
        <taxon>Glomeraceae</taxon>
        <taxon>Glomus</taxon>
    </lineage>
</organism>
<dbReference type="OrthoDB" id="2382113at2759"/>
<evidence type="ECO:0000313" key="1">
    <source>
        <dbReference type="EMBL" id="RIA89294.1"/>
    </source>
</evidence>
<dbReference type="Proteomes" id="UP000265703">
    <property type="component" value="Unassembled WGS sequence"/>
</dbReference>
<name>A0A397T2L8_9GLOM</name>
<proteinExistence type="predicted"/>
<reference evidence="1 2" key="1">
    <citation type="submission" date="2018-06" db="EMBL/GenBank/DDBJ databases">
        <title>Comparative genomics reveals the genomic features of Rhizophagus irregularis, R. cerebriforme, R. diaphanum and Gigaspora rosea, and their symbiotic lifestyle signature.</title>
        <authorList>
            <person name="Morin E."/>
            <person name="San Clemente H."/>
            <person name="Chen E.C.H."/>
            <person name="De La Providencia I."/>
            <person name="Hainaut M."/>
            <person name="Kuo A."/>
            <person name="Kohler A."/>
            <person name="Murat C."/>
            <person name="Tang N."/>
            <person name="Roy S."/>
            <person name="Loubradou J."/>
            <person name="Henrissat B."/>
            <person name="Grigoriev I.V."/>
            <person name="Corradi N."/>
            <person name="Roux C."/>
            <person name="Martin F.M."/>
        </authorList>
    </citation>
    <scope>NUCLEOTIDE SEQUENCE [LARGE SCALE GENOMIC DNA]</scope>
    <source>
        <strain evidence="1 2">DAOM 227022</strain>
    </source>
</reference>
<gene>
    <name evidence="1" type="ORF">C1645_825059</name>
</gene>
<dbReference type="STRING" id="658196.A0A397T2L8"/>